<evidence type="ECO:0000256" key="4">
    <source>
        <dbReference type="PIRNR" id="PIRNR007764"/>
    </source>
</evidence>
<keyword evidence="8" id="KW-1185">Reference proteome</keyword>
<evidence type="ECO:0000256" key="2">
    <source>
        <dbReference type="ARBA" id="ARBA00022705"/>
    </source>
</evidence>
<accession>A0A699YSZ5</accession>
<organism evidence="7 8">
    <name type="scientific">Haematococcus lacustris</name>
    <name type="common">Green alga</name>
    <name type="synonym">Haematococcus pluvialis</name>
    <dbReference type="NCBI Taxonomy" id="44745"/>
    <lineage>
        <taxon>Eukaryota</taxon>
        <taxon>Viridiplantae</taxon>
        <taxon>Chlorophyta</taxon>
        <taxon>core chlorophytes</taxon>
        <taxon>Chlorophyceae</taxon>
        <taxon>CS clade</taxon>
        <taxon>Chlamydomonadales</taxon>
        <taxon>Haematococcaceae</taxon>
        <taxon>Haematococcus</taxon>
    </lineage>
</organism>
<name>A0A699YSZ5_HAELA</name>
<keyword evidence="5" id="KW-0175">Coiled coil</keyword>
<dbReference type="InterPro" id="IPR036224">
    <property type="entry name" value="GINS_bundle-like_dom_sf"/>
</dbReference>
<dbReference type="AlphaFoldDB" id="A0A699YSZ5"/>
<gene>
    <name evidence="7" type="ORF">HaLaN_08450</name>
</gene>
<dbReference type="GO" id="GO:0006261">
    <property type="term" value="P:DNA-templated DNA replication"/>
    <property type="evidence" value="ECO:0007669"/>
    <property type="project" value="InterPro"/>
</dbReference>
<dbReference type="SUPFAM" id="SSF158573">
    <property type="entry name" value="GINS helical bundle-like"/>
    <property type="match status" value="1"/>
</dbReference>
<dbReference type="PANTHER" id="PTHR21206:SF0">
    <property type="entry name" value="DNA REPLICATION COMPLEX GINS PROTEIN SLD5"/>
    <property type="match status" value="1"/>
</dbReference>
<comment type="function">
    <text evidence="4">The GINS complex plays an essential role in the initiation of DNA replication.</text>
</comment>
<comment type="caution">
    <text evidence="7">The sequence shown here is derived from an EMBL/GenBank/DDBJ whole genome shotgun (WGS) entry which is preliminary data.</text>
</comment>
<dbReference type="InterPro" id="IPR038749">
    <property type="entry name" value="Sld5_GINS_A"/>
</dbReference>
<dbReference type="PANTHER" id="PTHR21206">
    <property type="entry name" value="SLD5 PROTEIN"/>
    <property type="match status" value="1"/>
</dbReference>
<proteinExistence type="inferred from homology"/>
<dbReference type="InterPro" id="IPR008591">
    <property type="entry name" value="GINS_Sld5"/>
</dbReference>
<feature type="domain" description="GINS subunit" evidence="6">
    <location>
        <begin position="57"/>
        <end position="138"/>
    </location>
</feature>
<dbReference type="InterPro" id="IPR021151">
    <property type="entry name" value="GINS_A"/>
</dbReference>
<dbReference type="Pfam" id="PF05916">
    <property type="entry name" value="Sld5"/>
    <property type="match status" value="1"/>
</dbReference>
<evidence type="ECO:0000256" key="3">
    <source>
        <dbReference type="ARBA" id="ARBA00023242"/>
    </source>
</evidence>
<evidence type="ECO:0000259" key="6">
    <source>
        <dbReference type="Pfam" id="PF05916"/>
    </source>
</evidence>
<keyword evidence="3 4" id="KW-0539">Nucleus</keyword>
<keyword evidence="2 4" id="KW-0235">DNA replication</keyword>
<dbReference type="Proteomes" id="UP000485058">
    <property type="component" value="Unassembled WGS sequence"/>
</dbReference>
<feature type="coiled-coil region" evidence="5">
    <location>
        <begin position="41"/>
        <end position="75"/>
    </location>
</feature>
<comment type="similarity">
    <text evidence="4">Belongs to the GINS4/SLD5 family.</text>
</comment>
<evidence type="ECO:0000256" key="5">
    <source>
        <dbReference type="SAM" id="Coils"/>
    </source>
</evidence>
<evidence type="ECO:0000313" key="8">
    <source>
        <dbReference type="Proteomes" id="UP000485058"/>
    </source>
</evidence>
<dbReference type="CDD" id="cd11711">
    <property type="entry name" value="GINS_A_Sld5"/>
    <property type="match status" value="1"/>
</dbReference>
<reference evidence="7 8" key="1">
    <citation type="submission" date="2020-02" db="EMBL/GenBank/DDBJ databases">
        <title>Draft genome sequence of Haematococcus lacustris strain NIES-144.</title>
        <authorList>
            <person name="Morimoto D."/>
            <person name="Nakagawa S."/>
            <person name="Yoshida T."/>
            <person name="Sawayama S."/>
        </authorList>
    </citation>
    <scope>NUCLEOTIDE SEQUENCE [LARGE SCALE GENOMIC DNA]</scope>
    <source>
        <strain evidence="7 8">NIES-144</strain>
    </source>
</reference>
<dbReference type="PIRSF" id="PIRSF007764">
    <property type="entry name" value="Sld5"/>
    <property type="match status" value="1"/>
</dbReference>
<evidence type="ECO:0000313" key="7">
    <source>
        <dbReference type="EMBL" id="GFH12711.1"/>
    </source>
</evidence>
<dbReference type="GO" id="GO:0000811">
    <property type="term" value="C:GINS complex"/>
    <property type="evidence" value="ECO:0007669"/>
    <property type="project" value="UniProtKB-UniRule"/>
</dbReference>
<evidence type="ECO:0000256" key="1">
    <source>
        <dbReference type="ARBA" id="ARBA00004123"/>
    </source>
</evidence>
<comment type="subcellular location">
    <subcellularLocation>
        <location evidence="1 4">Nucleus</location>
    </subcellularLocation>
</comment>
<sequence length="188" mass="21839">MDGSAADLLEFPLTGEEVPLASDIELLIQATLNEKNAPEILEFKTELLQRVEDQLKKQEEYTEQLEQDVEQETRRMVLSLENKRVRYLVKLYYRTRLRKIERFAACILDDENYSNRLSGHEVEYCQQYFVLVGKHLKEVVLDQLPEDLQPLVKTSKLVPGNDLIPYPPMDTHVFCKLLTDVGAVQLDE</sequence>
<dbReference type="GO" id="GO:0000727">
    <property type="term" value="P:double-strand break repair via break-induced replication"/>
    <property type="evidence" value="ECO:0007669"/>
    <property type="project" value="TreeGrafter"/>
</dbReference>
<protein>
    <recommendedName>
        <fullName evidence="4">DNA replication complex GINS protein SLD5</fullName>
    </recommendedName>
</protein>
<dbReference type="Gene3D" id="1.20.58.1030">
    <property type="match status" value="1"/>
</dbReference>
<dbReference type="EMBL" id="BLLF01000532">
    <property type="protein sequence ID" value="GFH12711.1"/>
    <property type="molecule type" value="Genomic_DNA"/>
</dbReference>